<comment type="caution">
    <text evidence="1">The sequence shown here is derived from an EMBL/GenBank/DDBJ whole genome shotgun (WGS) entry which is preliminary data.</text>
</comment>
<keyword evidence="2" id="KW-1185">Reference proteome</keyword>
<evidence type="ECO:0000313" key="1">
    <source>
        <dbReference type="EMBL" id="GFO24984.1"/>
    </source>
</evidence>
<dbReference type="EMBL" id="BLXT01005682">
    <property type="protein sequence ID" value="GFO24984.1"/>
    <property type="molecule type" value="Genomic_DNA"/>
</dbReference>
<gene>
    <name evidence="1" type="ORF">PoB_005148900</name>
</gene>
<organism evidence="1 2">
    <name type="scientific">Plakobranchus ocellatus</name>
    <dbReference type="NCBI Taxonomy" id="259542"/>
    <lineage>
        <taxon>Eukaryota</taxon>
        <taxon>Metazoa</taxon>
        <taxon>Spiralia</taxon>
        <taxon>Lophotrochozoa</taxon>
        <taxon>Mollusca</taxon>
        <taxon>Gastropoda</taxon>
        <taxon>Heterobranchia</taxon>
        <taxon>Euthyneura</taxon>
        <taxon>Panpulmonata</taxon>
        <taxon>Sacoglossa</taxon>
        <taxon>Placobranchoidea</taxon>
        <taxon>Plakobranchidae</taxon>
        <taxon>Plakobranchus</taxon>
    </lineage>
</organism>
<accession>A0AAV4C1I9</accession>
<evidence type="ECO:0000313" key="2">
    <source>
        <dbReference type="Proteomes" id="UP000735302"/>
    </source>
</evidence>
<proteinExistence type="predicted"/>
<dbReference type="AlphaFoldDB" id="A0AAV4C1I9"/>
<name>A0AAV4C1I9_9GAST</name>
<dbReference type="Proteomes" id="UP000735302">
    <property type="component" value="Unassembled WGS sequence"/>
</dbReference>
<reference evidence="1 2" key="1">
    <citation type="journal article" date="2021" name="Elife">
        <title>Chloroplast acquisition without the gene transfer in kleptoplastic sea slugs, Plakobranchus ocellatus.</title>
        <authorList>
            <person name="Maeda T."/>
            <person name="Takahashi S."/>
            <person name="Yoshida T."/>
            <person name="Shimamura S."/>
            <person name="Takaki Y."/>
            <person name="Nagai Y."/>
            <person name="Toyoda A."/>
            <person name="Suzuki Y."/>
            <person name="Arimoto A."/>
            <person name="Ishii H."/>
            <person name="Satoh N."/>
            <person name="Nishiyama T."/>
            <person name="Hasebe M."/>
            <person name="Maruyama T."/>
            <person name="Minagawa J."/>
            <person name="Obokata J."/>
            <person name="Shigenobu S."/>
        </authorList>
    </citation>
    <scope>NUCLEOTIDE SEQUENCE [LARGE SCALE GENOMIC DNA]</scope>
</reference>
<protein>
    <submittedName>
        <fullName evidence="1">Uncharacterized protein</fullName>
    </submittedName>
</protein>
<sequence length="80" mass="8582">MPIVIQICEECGSSKLCQVFVHRVERVYLGLTSLFAAVRSMQISPSLGSTTMPACRSVGSSTSDMTPSFTILSCSSPTFD</sequence>